<name>A0A2I0IX62_PUNGR</name>
<gene>
    <name evidence="1" type="ORF">CRG98_031030</name>
</gene>
<dbReference type="AlphaFoldDB" id="A0A2I0IX62"/>
<sequence>MGCRWAGPMRGRTGQGGIPAESGWAGLLDWAATLGRAEGASWTGAACLFNPEPSGGCSGFRELWASERINELRVSEFQPLKT</sequence>
<dbReference type="EMBL" id="PGOL01002369">
    <property type="protein sequence ID" value="PKI48611.1"/>
    <property type="molecule type" value="Genomic_DNA"/>
</dbReference>
<keyword evidence="2" id="KW-1185">Reference proteome</keyword>
<reference evidence="1 2" key="1">
    <citation type="submission" date="2017-11" db="EMBL/GenBank/DDBJ databases">
        <title>De-novo sequencing of pomegranate (Punica granatum L.) genome.</title>
        <authorList>
            <person name="Akparov Z."/>
            <person name="Amiraslanov A."/>
            <person name="Hajiyeva S."/>
            <person name="Abbasov M."/>
            <person name="Kaur K."/>
            <person name="Hamwieh A."/>
            <person name="Solovyev V."/>
            <person name="Salamov A."/>
            <person name="Braich B."/>
            <person name="Kosarev P."/>
            <person name="Mahmoud A."/>
            <person name="Hajiyev E."/>
            <person name="Babayeva S."/>
            <person name="Izzatullayeva V."/>
            <person name="Mammadov A."/>
            <person name="Mammadov A."/>
            <person name="Sharifova S."/>
            <person name="Ojaghi J."/>
            <person name="Eynullazada K."/>
            <person name="Bayramov B."/>
            <person name="Abdulazimova A."/>
            <person name="Shahmuradov I."/>
        </authorList>
    </citation>
    <scope>NUCLEOTIDE SEQUENCE [LARGE SCALE GENOMIC DNA]</scope>
    <source>
        <strain evidence="2">cv. AG2017</strain>
        <tissue evidence="1">Leaf</tissue>
    </source>
</reference>
<comment type="caution">
    <text evidence="1">The sequence shown here is derived from an EMBL/GenBank/DDBJ whole genome shotgun (WGS) entry which is preliminary data.</text>
</comment>
<organism evidence="1 2">
    <name type="scientific">Punica granatum</name>
    <name type="common">Pomegranate</name>
    <dbReference type="NCBI Taxonomy" id="22663"/>
    <lineage>
        <taxon>Eukaryota</taxon>
        <taxon>Viridiplantae</taxon>
        <taxon>Streptophyta</taxon>
        <taxon>Embryophyta</taxon>
        <taxon>Tracheophyta</taxon>
        <taxon>Spermatophyta</taxon>
        <taxon>Magnoliopsida</taxon>
        <taxon>eudicotyledons</taxon>
        <taxon>Gunneridae</taxon>
        <taxon>Pentapetalae</taxon>
        <taxon>rosids</taxon>
        <taxon>malvids</taxon>
        <taxon>Myrtales</taxon>
        <taxon>Lythraceae</taxon>
        <taxon>Punica</taxon>
    </lineage>
</organism>
<proteinExistence type="predicted"/>
<evidence type="ECO:0000313" key="2">
    <source>
        <dbReference type="Proteomes" id="UP000233551"/>
    </source>
</evidence>
<dbReference type="Proteomes" id="UP000233551">
    <property type="component" value="Unassembled WGS sequence"/>
</dbReference>
<protein>
    <submittedName>
        <fullName evidence="1">Uncharacterized protein</fullName>
    </submittedName>
</protein>
<accession>A0A2I0IX62</accession>
<evidence type="ECO:0000313" key="1">
    <source>
        <dbReference type="EMBL" id="PKI48611.1"/>
    </source>
</evidence>